<accession>A0ABV5VRU7</accession>
<sequence>MRFKKTVMTGALALSVIVGTGSAYASPSTSADRVSNGNIADCYGLSLNGQALNVQSLNGLKLNGQSLSDLLNGLSLNDLLQSIQQGKTTIVWPGMSNGIPGSQGGGADHNGSSGTDQGSGDDGTNGGQAGGGTETGTVPSPGAGTGNGTGTGGTPTGNENAPTSAYAEQVVSLVNQERAKAGLKPLASDAALTNMALDKAKDMYNNNYFDHTSPTYGSPFDMMKSYGIQYSYAGENIAKGQRNPQEVMNAWMNSEGHRQNIMSPNFTKIGVAYYNGEWVQEFIAN</sequence>
<evidence type="ECO:0000313" key="4">
    <source>
        <dbReference type="EMBL" id="MFB9750999.1"/>
    </source>
</evidence>
<feature type="signal peptide" evidence="2">
    <location>
        <begin position="1"/>
        <end position="25"/>
    </location>
</feature>
<evidence type="ECO:0000259" key="3">
    <source>
        <dbReference type="Pfam" id="PF00188"/>
    </source>
</evidence>
<dbReference type="SUPFAM" id="SSF55797">
    <property type="entry name" value="PR-1-like"/>
    <property type="match status" value="1"/>
</dbReference>
<evidence type="ECO:0000256" key="2">
    <source>
        <dbReference type="SAM" id="SignalP"/>
    </source>
</evidence>
<reference evidence="4 5" key="1">
    <citation type="submission" date="2024-09" db="EMBL/GenBank/DDBJ databases">
        <authorList>
            <person name="Sun Q."/>
            <person name="Mori K."/>
        </authorList>
    </citation>
    <scope>NUCLEOTIDE SEQUENCE [LARGE SCALE GENOMIC DNA]</scope>
    <source>
        <strain evidence="4 5">JCM 12520</strain>
    </source>
</reference>
<feature type="chain" id="PRO_5046240513" evidence="2">
    <location>
        <begin position="26"/>
        <end position="285"/>
    </location>
</feature>
<feature type="compositionally biased region" description="Gly residues" evidence="1">
    <location>
        <begin position="143"/>
        <end position="155"/>
    </location>
</feature>
<keyword evidence="2" id="KW-0732">Signal</keyword>
<evidence type="ECO:0000313" key="5">
    <source>
        <dbReference type="Proteomes" id="UP001589619"/>
    </source>
</evidence>
<dbReference type="InterPro" id="IPR014258">
    <property type="entry name" value="CAP_domain_YkwD-like"/>
</dbReference>
<dbReference type="RefSeq" id="WP_344905609.1">
    <property type="nucleotide sequence ID" value="NZ_BAAAYO010000002.1"/>
</dbReference>
<proteinExistence type="predicted"/>
<dbReference type="InterPro" id="IPR014044">
    <property type="entry name" value="CAP_dom"/>
</dbReference>
<gene>
    <name evidence="4" type="ORF">ACFFNY_05360</name>
</gene>
<protein>
    <submittedName>
        <fullName evidence="4">CAP domain-containing protein</fullName>
    </submittedName>
</protein>
<feature type="region of interest" description="Disordered" evidence="1">
    <location>
        <begin position="91"/>
        <end position="162"/>
    </location>
</feature>
<dbReference type="PANTHER" id="PTHR31157:SF1">
    <property type="entry name" value="SCP DOMAIN-CONTAINING PROTEIN"/>
    <property type="match status" value="1"/>
</dbReference>
<dbReference type="CDD" id="cd05379">
    <property type="entry name" value="CAP_bacterial"/>
    <property type="match status" value="1"/>
</dbReference>
<dbReference type="Gene3D" id="3.40.33.10">
    <property type="entry name" value="CAP"/>
    <property type="match status" value="1"/>
</dbReference>
<evidence type="ECO:0000256" key="1">
    <source>
        <dbReference type="SAM" id="MobiDB-lite"/>
    </source>
</evidence>
<organism evidence="4 5">
    <name type="scientific">Paenibacillus hodogayensis</name>
    <dbReference type="NCBI Taxonomy" id="279208"/>
    <lineage>
        <taxon>Bacteria</taxon>
        <taxon>Bacillati</taxon>
        <taxon>Bacillota</taxon>
        <taxon>Bacilli</taxon>
        <taxon>Bacillales</taxon>
        <taxon>Paenibacillaceae</taxon>
        <taxon>Paenibacillus</taxon>
    </lineage>
</organism>
<feature type="domain" description="SCP" evidence="3">
    <location>
        <begin position="172"/>
        <end position="278"/>
    </location>
</feature>
<dbReference type="Proteomes" id="UP001589619">
    <property type="component" value="Unassembled WGS sequence"/>
</dbReference>
<dbReference type="PANTHER" id="PTHR31157">
    <property type="entry name" value="SCP DOMAIN-CONTAINING PROTEIN"/>
    <property type="match status" value="1"/>
</dbReference>
<dbReference type="InterPro" id="IPR035940">
    <property type="entry name" value="CAP_sf"/>
</dbReference>
<dbReference type="Pfam" id="PF00188">
    <property type="entry name" value="CAP"/>
    <property type="match status" value="1"/>
</dbReference>
<dbReference type="EMBL" id="JBHMAG010000004">
    <property type="protein sequence ID" value="MFB9750999.1"/>
    <property type="molecule type" value="Genomic_DNA"/>
</dbReference>
<name>A0ABV5VRU7_9BACL</name>
<comment type="caution">
    <text evidence="4">The sequence shown here is derived from an EMBL/GenBank/DDBJ whole genome shotgun (WGS) entry which is preliminary data.</text>
</comment>
<dbReference type="NCBIfam" id="TIGR02909">
    <property type="entry name" value="spore_YkwD"/>
    <property type="match status" value="1"/>
</dbReference>
<keyword evidence="5" id="KW-1185">Reference proteome</keyword>
<feature type="compositionally biased region" description="Gly residues" evidence="1">
    <location>
        <begin position="120"/>
        <end position="134"/>
    </location>
</feature>